<evidence type="ECO:0000256" key="2">
    <source>
        <dbReference type="ARBA" id="ARBA00023157"/>
    </source>
</evidence>
<dbReference type="SMART" id="SM00108">
    <property type="entry name" value="B_lectin"/>
    <property type="match status" value="1"/>
</dbReference>
<keyword evidence="8" id="KW-0418">Kinase</keyword>
<dbReference type="AlphaFoldDB" id="A0A314ZKJ6"/>
<dbReference type="OrthoDB" id="4062651at2759"/>
<dbReference type="Pfam" id="PF07714">
    <property type="entry name" value="PK_Tyr_Ser-Thr"/>
    <property type="match status" value="1"/>
</dbReference>
<feature type="domain" description="Bulb-type lectin" evidence="7">
    <location>
        <begin position="28"/>
        <end position="155"/>
    </location>
</feature>
<dbReference type="PROSITE" id="PS50927">
    <property type="entry name" value="BULB_LECTIN"/>
    <property type="match status" value="1"/>
</dbReference>
<gene>
    <name evidence="8" type="ORF">Pyn_13421</name>
</gene>
<dbReference type="InterPro" id="IPR011009">
    <property type="entry name" value="Kinase-like_dom_sf"/>
</dbReference>
<dbReference type="InterPro" id="IPR001245">
    <property type="entry name" value="Ser-Thr/Tyr_kinase_cat_dom"/>
</dbReference>
<feature type="transmembrane region" description="Helical" evidence="4">
    <location>
        <begin position="336"/>
        <end position="359"/>
    </location>
</feature>
<feature type="chain" id="PRO_5016436013" evidence="5">
    <location>
        <begin position="26"/>
        <end position="517"/>
    </location>
</feature>
<name>A0A314ZKJ6_PRUYE</name>
<organism evidence="8 9">
    <name type="scientific">Prunus yedoensis var. nudiflora</name>
    <dbReference type="NCBI Taxonomy" id="2094558"/>
    <lineage>
        <taxon>Eukaryota</taxon>
        <taxon>Viridiplantae</taxon>
        <taxon>Streptophyta</taxon>
        <taxon>Embryophyta</taxon>
        <taxon>Tracheophyta</taxon>
        <taxon>Spermatophyta</taxon>
        <taxon>Magnoliopsida</taxon>
        <taxon>eudicotyledons</taxon>
        <taxon>Gunneridae</taxon>
        <taxon>Pentapetalae</taxon>
        <taxon>rosids</taxon>
        <taxon>fabids</taxon>
        <taxon>Rosales</taxon>
        <taxon>Rosaceae</taxon>
        <taxon>Amygdaloideae</taxon>
        <taxon>Amygdaleae</taxon>
        <taxon>Prunus</taxon>
    </lineage>
</organism>
<dbReference type="PROSITE" id="PS50011">
    <property type="entry name" value="PROTEIN_KINASE_DOM"/>
    <property type="match status" value="1"/>
</dbReference>
<dbReference type="Proteomes" id="UP000250321">
    <property type="component" value="Unassembled WGS sequence"/>
</dbReference>
<reference evidence="8 9" key="1">
    <citation type="submission" date="2018-02" db="EMBL/GenBank/DDBJ databases">
        <title>Draft genome of wild Prunus yedoensis var. nudiflora.</title>
        <authorList>
            <person name="Baek S."/>
            <person name="Kim J.-H."/>
            <person name="Choi K."/>
            <person name="Kim G.-B."/>
            <person name="Cho A."/>
            <person name="Jang H."/>
            <person name="Shin C.-H."/>
            <person name="Yu H.-J."/>
            <person name="Mun J.-H."/>
        </authorList>
    </citation>
    <scope>NUCLEOTIDE SEQUENCE [LARGE SCALE GENOMIC DNA]</scope>
    <source>
        <strain evidence="9">cv. Jeju island</strain>
        <tissue evidence="8">Leaf</tissue>
    </source>
</reference>
<dbReference type="SUPFAM" id="SSF51110">
    <property type="entry name" value="alpha-D-mannose-specific plant lectins"/>
    <property type="match status" value="1"/>
</dbReference>
<evidence type="ECO:0000256" key="5">
    <source>
        <dbReference type="SAM" id="SignalP"/>
    </source>
</evidence>
<keyword evidence="1 5" id="KW-0732">Signal</keyword>
<protein>
    <submittedName>
        <fullName evidence="8">G-type lectin S-receptor-like serine/threonine-protein kinase CES101</fullName>
    </submittedName>
</protein>
<evidence type="ECO:0000313" key="9">
    <source>
        <dbReference type="Proteomes" id="UP000250321"/>
    </source>
</evidence>
<dbReference type="Gene3D" id="2.90.10.10">
    <property type="entry name" value="Bulb-type lectin domain"/>
    <property type="match status" value="1"/>
</dbReference>
<dbReference type="GO" id="GO:0005524">
    <property type="term" value="F:ATP binding"/>
    <property type="evidence" value="ECO:0007669"/>
    <property type="project" value="InterPro"/>
</dbReference>
<evidence type="ECO:0000313" key="8">
    <source>
        <dbReference type="EMBL" id="PQQ18923.1"/>
    </source>
</evidence>
<keyword evidence="3" id="KW-0325">Glycoprotein</keyword>
<keyword evidence="9" id="KW-1185">Reference proteome</keyword>
<dbReference type="GO" id="GO:0030246">
    <property type="term" value="F:carbohydrate binding"/>
    <property type="evidence" value="ECO:0007669"/>
    <property type="project" value="UniProtKB-KW"/>
</dbReference>
<comment type="caution">
    <text evidence="8">The sequence shown here is derived from an EMBL/GenBank/DDBJ whole genome shotgun (WGS) entry which is preliminary data.</text>
</comment>
<feature type="signal peptide" evidence="5">
    <location>
        <begin position="1"/>
        <end position="25"/>
    </location>
</feature>
<accession>A0A314ZKJ6</accession>
<evidence type="ECO:0000259" key="6">
    <source>
        <dbReference type="PROSITE" id="PS50011"/>
    </source>
</evidence>
<keyword evidence="8" id="KW-0675">Receptor</keyword>
<evidence type="ECO:0000256" key="4">
    <source>
        <dbReference type="SAM" id="Phobius"/>
    </source>
</evidence>
<dbReference type="SUPFAM" id="SSF56112">
    <property type="entry name" value="Protein kinase-like (PK-like)"/>
    <property type="match status" value="1"/>
</dbReference>
<keyword evidence="8" id="KW-0808">Transferase</keyword>
<sequence>MASSSLNLVWSLISFSCTMWSACYAANRDTLKPGDTLNSLVSAMGTFTLNFTALDKGKPNYSYLVLQRTENTGFSFLVWIANRNTPIMYPTGALTLDRNGTLKITQKGRDPIELFSAPRTTNINSTTSVVEATLLDTGNFILKELSSIDRSTKQVLWQSFDYLADTFLPGMKLGVNHTNNHSWLLTSSLIDSSPETGAFTLEWDPKGHQLQIKQRGVISWSSGAFRDGAFDFLNPYVPKFSIVSDENQDYLTYNDTVNVRWRLTSEGQLQFFTMLDGGRQTLQQFPLSICDGFDTDEGCQNRNWTFLEESTRGTMNFVLTNSSRPLINKNEKTHKWIWIGTAIAAALLVMVLCISSYLLRRKLFSGENNPMIENELLEWRESDRSTGDVNGLQNDGKLGNNLTVFSYASVVAATTDFSEENKLGQGGFGPVYKGKLLTGQEIAVKRLSRCSGQGTLEFKNELILISELQHTNLVQLFGFCIHGEERILIYAYMPNKSLDYFLFGRKLRFSITLILVT</sequence>
<proteinExistence type="predicted"/>
<dbReference type="InterPro" id="IPR001480">
    <property type="entry name" value="Bulb-type_lectin_dom"/>
</dbReference>
<keyword evidence="4" id="KW-0472">Membrane</keyword>
<evidence type="ECO:0000256" key="1">
    <source>
        <dbReference type="ARBA" id="ARBA00022729"/>
    </source>
</evidence>
<dbReference type="FunFam" id="3.30.200.20:FF:000951">
    <property type="entry name" value="Uncharacterized protein"/>
    <property type="match status" value="1"/>
</dbReference>
<dbReference type="PANTHER" id="PTHR32444:SF226">
    <property type="entry name" value="BULB-TYPE LECTIN DOMAIN-CONTAINING PROTEIN"/>
    <property type="match status" value="1"/>
</dbReference>
<feature type="domain" description="Protein kinase" evidence="6">
    <location>
        <begin position="417"/>
        <end position="517"/>
    </location>
</feature>
<evidence type="ECO:0000256" key="3">
    <source>
        <dbReference type="ARBA" id="ARBA00023180"/>
    </source>
</evidence>
<dbReference type="EMBL" id="PJQY01000091">
    <property type="protein sequence ID" value="PQQ18923.1"/>
    <property type="molecule type" value="Genomic_DNA"/>
</dbReference>
<dbReference type="Gene3D" id="3.30.200.20">
    <property type="entry name" value="Phosphorylase Kinase, domain 1"/>
    <property type="match status" value="1"/>
</dbReference>
<dbReference type="Pfam" id="PF01453">
    <property type="entry name" value="B_lectin"/>
    <property type="match status" value="1"/>
</dbReference>
<dbReference type="InterPro" id="IPR000719">
    <property type="entry name" value="Prot_kinase_dom"/>
</dbReference>
<keyword evidence="8" id="KW-0430">Lectin</keyword>
<dbReference type="InterPro" id="IPR036426">
    <property type="entry name" value="Bulb-type_lectin_dom_sf"/>
</dbReference>
<keyword evidence="2" id="KW-1015">Disulfide bond</keyword>
<keyword evidence="4" id="KW-0812">Transmembrane</keyword>
<evidence type="ECO:0000259" key="7">
    <source>
        <dbReference type="PROSITE" id="PS50927"/>
    </source>
</evidence>
<keyword evidence="4" id="KW-1133">Transmembrane helix</keyword>
<dbReference type="GO" id="GO:0004672">
    <property type="term" value="F:protein kinase activity"/>
    <property type="evidence" value="ECO:0007669"/>
    <property type="project" value="InterPro"/>
</dbReference>
<dbReference type="PANTHER" id="PTHR32444">
    <property type="entry name" value="BULB-TYPE LECTIN DOMAIN-CONTAINING PROTEIN"/>
    <property type="match status" value="1"/>
</dbReference>